<dbReference type="Proteomes" id="UP000295444">
    <property type="component" value="Unassembled WGS sequence"/>
</dbReference>
<evidence type="ECO:0000313" key="2">
    <source>
        <dbReference type="Proteomes" id="UP000295444"/>
    </source>
</evidence>
<accession>A0A4R6SES9</accession>
<dbReference type="RefSeq" id="WP_166659237.1">
    <property type="nucleotide sequence ID" value="NZ_SNXZ01000003.1"/>
</dbReference>
<sequence length="58" mass="6201">MAGERVLVEVRDTAPEARHHHKLVASDHRADELTLPAVLGADRAGLDHSGLVPVISTL</sequence>
<organism evidence="1 2">
    <name type="scientific">Labedaea rhizosphaerae</name>
    <dbReference type="NCBI Taxonomy" id="598644"/>
    <lineage>
        <taxon>Bacteria</taxon>
        <taxon>Bacillati</taxon>
        <taxon>Actinomycetota</taxon>
        <taxon>Actinomycetes</taxon>
        <taxon>Pseudonocardiales</taxon>
        <taxon>Pseudonocardiaceae</taxon>
        <taxon>Labedaea</taxon>
    </lineage>
</organism>
<keyword evidence="2" id="KW-1185">Reference proteome</keyword>
<reference evidence="1 2" key="1">
    <citation type="submission" date="2019-03" db="EMBL/GenBank/DDBJ databases">
        <title>Genomic Encyclopedia of Type Strains, Phase IV (KMG-IV): sequencing the most valuable type-strain genomes for metagenomic binning, comparative biology and taxonomic classification.</title>
        <authorList>
            <person name="Goeker M."/>
        </authorList>
    </citation>
    <scope>NUCLEOTIDE SEQUENCE [LARGE SCALE GENOMIC DNA]</scope>
    <source>
        <strain evidence="1 2">DSM 45361</strain>
    </source>
</reference>
<protein>
    <submittedName>
        <fullName evidence="1">Uncharacterized protein</fullName>
    </submittedName>
</protein>
<dbReference type="EMBL" id="SNXZ01000003">
    <property type="protein sequence ID" value="TDP97566.1"/>
    <property type="molecule type" value="Genomic_DNA"/>
</dbReference>
<evidence type="ECO:0000313" key="1">
    <source>
        <dbReference type="EMBL" id="TDP97566.1"/>
    </source>
</evidence>
<dbReference type="AlphaFoldDB" id="A0A4R6SES9"/>
<name>A0A4R6SES9_LABRH</name>
<comment type="caution">
    <text evidence="1">The sequence shown here is derived from an EMBL/GenBank/DDBJ whole genome shotgun (WGS) entry which is preliminary data.</text>
</comment>
<proteinExistence type="predicted"/>
<gene>
    <name evidence="1" type="ORF">EV186_103530</name>
</gene>